<dbReference type="Proteomes" id="UP000249056">
    <property type="component" value="Unassembled WGS sequence"/>
</dbReference>
<feature type="compositionally biased region" description="Basic and acidic residues" evidence="1">
    <location>
        <begin position="226"/>
        <end position="238"/>
    </location>
</feature>
<dbReference type="EMBL" id="QKRW01000044">
    <property type="protein sequence ID" value="RAL60109.1"/>
    <property type="molecule type" value="Genomic_DNA"/>
</dbReference>
<feature type="region of interest" description="Disordered" evidence="1">
    <location>
        <begin position="321"/>
        <end position="388"/>
    </location>
</feature>
<dbReference type="OrthoDB" id="3528614at2759"/>
<proteinExistence type="predicted"/>
<organism evidence="2 3">
    <name type="scientific">Monilinia fructigena</name>
    <dbReference type="NCBI Taxonomy" id="38457"/>
    <lineage>
        <taxon>Eukaryota</taxon>
        <taxon>Fungi</taxon>
        <taxon>Dikarya</taxon>
        <taxon>Ascomycota</taxon>
        <taxon>Pezizomycotina</taxon>
        <taxon>Leotiomycetes</taxon>
        <taxon>Helotiales</taxon>
        <taxon>Sclerotiniaceae</taxon>
        <taxon>Monilinia</taxon>
    </lineage>
</organism>
<gene>
    <name evidence="2" type="ORF">DID88_000734</name>
</gene>
<protein>
    <submittedName>
        <fullName evidence="2">Uncharacterized protein</fullName>
    </submittedName>
</protein>
<evidence type="ECO:0000313" key="3">
    <source>
        <dbReference type="Proteomes" id="UP000249056"/>
    </source>
</evidence>
<evidence type="ECO:0000256" key="1">
    <source>
        <dbReference type="SAM" id="MobiDB-lite"/>
    </source>
</evidence>
<feature type="region of interest" description="Disordered" evidence="1">
    <location>
        <begin position="185"/>
        <end position="206"/>
    </location>
</feature>
<keyword evidence="3" id="KW-1185">Reference proteome</keyword>
<name>A0A395IP12_9HELO</name>
<evidence type="ECO:0000313" key="2">
    <source>
        <dbReference type="EMBL" id="RAL60109.1"/>
    </source>
</evidence>
<feature type="region of interest" description="Disordered" evidence="1">
    <location>
        <begin position="1"/>
        <end position="32"/>
    </location>
</feature>
<feature type="compositionally biased region" description="Basic and acidic residues" evidence="1">
    <location>
        <begin position="353"/>
        <end position="382"/>
    </location>
</feature>
<comment type="caution">
    <text evidence="2">The sequence shown here is derived from an EMBL/GenBank/DDBJ whole genome shotgun (WGS) entry which is preliminary data.</text>
</comment>
<sequence>MDQISTPEGSSSSSIAPSSTSPSAQDARQKLLQRIYEYNTDMDTPPDLRLHITGLSLEEGAMFERDRALVTEDPEYLPAVSSPDSPPLSTEVVPDTDVLLLKDSEPLSELETDHDALKCKEEITRLRAEAIKIRDLKLEKETLEMEGHRRAAEEQVDARWQERALKDLKEKTKIDYRFVRGVDGRDEATGSSEVPDENEDRERTENNVGRGEHVIQEVVIDRDVRDSGGERRFEEGKTKKSSPKAPKGLRQLAGSRRKANNEWVAKQGQRLAGKENDASTRDDLLMGVNRAIKIAEGVALKSAERLMGFVKGDGVWKNTKEVEDKGNNKDSQAQVGYPHAYPRLGHAPPLPIRPEKDFKPLLGKEHENWPPGQKREGEEKPTIHQIVI</sequence>
<feature type="region of interest" description="Disordered" evidence="1">
    <location>
        <begin position="226"/>
        <end position="261"/>
    </location>
</feature>
<feature type="compositionally biased region" description="Low complexity" evidence="1">
    <location>
        <begin position="1"/>
        <end position="24"/>
    </location>
</feature>
<dbReference type="AlphaFoldDB" id="A0A395IP12"/>
<accession>A0A395IP12</accession>
<reference evidence="2 3" key="1">
    <citation type="submission" date="2018-06" db="EMBL/GenBank/DDBJ databases">
        <title>Genome Sequence of the Brown Rot Fungal Pathogen Monilinia fructigena.</title>
        <authorList>
            <person name="Landi L."/>
            <person name="De Miccolis Angelini R.M."/>
            <person name="Pollastro S."/>
            <person name="Abate D."/>
            <person name="Faretra F."/>
            <person name="Romanazzi G."/>
        </authorList>
    </citation>
    <scope>NUCLEOTIDE SEQUENCE [LARGE SCALE GENOMIC DNA]</scope>
    <source>
        <strain evidence="2 3">Mfrg269</strain>
    </source>
</reference>